<dbReference type="InterPro" id="IPR025309">
    <property type="entry name" value="KTSC_dom"/>
</dbReference>
<dbReference type="RefSeq" id="WP_097128456.1">
    <property type="nucleotide sequence ID" value="NZ_OCMT01000001.1"/>
</dbReference>
<name>A0A285ZRH8_9SPHI</name>
<keyword evidence="3" id="KW-1185">Reference proteome</keyword>
<protein>
    <submittedName>
        <fullName evidence="2">KTSC domain-containing protein</fullName>
    </submittedName>
</protein>
<feature type="domain" description="KTSC" evidence="1">
    <location>
        <begin position="10"/>
        <end position="67"/>
    </location>
</feature>
<accession>A0A285ZRH8</accession>
<dbReference type="OrthoDB" id="8450910at2"/>
<evidence type="ECO:0000313" key="3">
    <source>
        <dbReference type="Proteomes" id="UP000219281"/>
    </source>
</evidence>
<proteinExistence type="predicted"/>
<evidence type="ECO:0000313" key="2">
    <source>
        <dbReference type="EMBL" id="SOD12264.1"/>
    </source>
</evidence>
<organism evidence="2 3">
    <name type="scientific">Pedobacter xixiisoli</name>
    <dbReference type="NCBI Taxonomy" id="1476464"/>
    <lineage>
        <taxon>Bacteria</taxon>
        <taxon>Pseudomonadati</taxon>
        <taxon>Bacteroidota</taxon>
        <taxon>Sphingobacteriia</taxon>
        <taxon>Sphingobacteriales</taxon>
        <taxon>Sphingobacteriaceae</taxon>
        <taxon>Pedobacter</taxon>
    </lineage>
</organism>
<dbReference type="Pfam" id="PF13619">
    <property type="entry name" value="KTSC"/>
    <property type="match status" value="1"/>
</dbReference>
<dbReference type="EMBL" id="OCMT01000001">
    <property type="protein sequence ID" value="SOD12264.1"/>
    <property type="molecule type" value="Genomic_DNA"/>
</dbReference>
<dbReference type="AlphaFoldDB" id="A0A285ZRH8"/>
<sequence>MNIPELIPVSSSNIESVGYDAENEFVFIKYTNQSIYVYKGVSQVEYENLLYAPSVGSYMHRNFKNVYPYERIS</sequence>
<evidence type="ECO:0000259" key="1">
    <source>
        <dbReference type="Pfam" id="PF13619"/>
    </source>
</evidence>
<dbReference type="Proteomes" id="UP000219281">
    <property type="component" value="Unassembled WGS sequence"/>
</dbReference>
<gene>
    <name evidence="2" type="ORF">SAMN06297358_0577</name>
</gene>
<reference evidence="3" key="1">
    <citation type="submission" date="2017-09" db="EMBL/GenBank/DDBJ databases">
        <authorList>
            <person name="Varghese N."/>
            <person name="Submissions S."/>
        </authorList>
    </citation>
    <scope>NUCLEOTIDE SEQUENCE [LARGE SCALE GENOMIC DNA]</scope>
    <source>
        <strain evidence="3">CGMCC 1.12803</strain>
    </source>
</reference>